<dbReference type="Gene3D" id="3.30.565.10">
    <property type="entry name" value="Histidine kinase-like ATPase, C-terminal domain"/>
    <property type="match status" value="1"/>
</dbReference>
<reference evidence="14" key="1">
    <citation type="submission" date="2019-04" db="EMBL/GenBank/DDBJ databases">
        <title>Evolution of Biomass-Degrading Anaerobic Consortia Revealed by Metagenomics.</title>
        <authorList>
            <person name="Peng X."/>
        </authorList>
    </citation>
    <scope>NUCLEOTIDE SEQUENCE</scope>
    <source>
        <strain evidence="14">SIG66</strain>
    </source>
</reference>
<organism evidence="14 15">
    <name type="scientific">Candidatus Avelusimicrobium gallicola</name>
    <dbReference type="NCBI Taxonomy" id="2562704"/>
    <lineage>
        <taxon>Bacteria</taxon>
        <taxon>Pseudomonadati</taxon>
        <taxon>Elusimicrobiota</taxon>
        <taxon>Elusimicrobia</taxon>
        <taxon>Elusimicrobiales</taxon>
        <taxon>Elusimicrobiaceae</taxon>
        <taxon>Candidatus Avelusimicrobium</taxon>
    </lineage>
</organism>
<sequence length="642" mass="71003">MAPSLRGHLQNMKKKFSGLFFKAVFVLSLISIVPVLIVGYHVMSANSRILQNEILQREQSVAGRLSAVAQQHITRMAQLFSVFTDLHTDLGGHQFLNKTDLDYLRARNSSIFYLSVLNPQGEELFSSGSPADSKATYQENLPAILKTCYLQGKDYVGRVYRMKKGLFALMAFPVRQHLGDTRIEGVLVVEMDLAEMGKSLSRAYPLDMNAVVSSSTGEVISYNGAPGGLALSEQPELSAKVKAVNEQLGDRLSGEVTLQNGEKILVATANLPMPGWRVYVDQPANLATKLFVESTLHSLWDLLFIIIGMAAFVVGVSYWVIVPITRPLERLRRAALALRENADVVFTKNDLEIPNNEIGDLATVFLETVEALHVRRQEVLSAQRQLAQVNQRLEKRVEERTRELKQATGELVKAERLAAIGQMASIISHEIRNPLAVISNATRLIKMLVTSPDPKLAKQFGIIEAEIKQANSIISEVLGYARSRELILSTIDVNSYLRDILNSYPISRQITLKMDLESETVRIKIDAEEIKQALRNVISNAVEAMANGGTLTVGTRVGRRAVCIFVQDTGPGLSEEVRRKMFAPFFTTKARGTGLGLAVVGKAIARHKGKLFIKSELGKGTCFQIYLKIYKKTGDTNYGEAS</sequence>
<dbReference type="InterPro" id="IPR003661">
    <property type="entry name" value="HisK_dim/P_dom"/>
</dbReference>
<dbReference type="Pfam" id="PF00512">
    <property type="entry name" value="HisKA"/>
    <property type="match status" value="1"/>
</dbReference>
<dbReference type="SMART" id="SM00387">
    <property type="entry name" value="HATPase_c"/>
    <property type="match status" value="1"/>
</dbReference>
<evidence type="ECO:0000256" key="3">
    <source>
        <dbReference type="ARBA" id="ARBA00012438"/>
    </source>
</evidence>
<dbReference type="PANTHER" id="PTHR43065:SF10">
    <property type="entry name" value="PEROXIDE STRESS-ACTIVATED HISTIDINE KINASE MAK3"/>
    <property type="match status" value="1"/>
</dbReference>
<dbReference type="InterPro" id="IPR036097">
    <property type="entry name" value="HisK_dim/P_sf"/>
</dbReference>
<feature type="transmembrane region" description="Helical" evidence="11">
    <location>
        <begin position="299"/>
        <end position="322"/>
    </location>
</feature>
<dbReference type="PROSITE" id="PS50109">
    <property type="entry name" value="HIS_KIN"/>
    <property type="match status" value="1"/>
</dbReference>
<dbReference type="PANTHER" id="PTHR43065">
    <property type="entry name" value="SENSOR HISTIDINE KINASE"/>
    <property type="match status" value="1"/>
</dbReference>
<evidence type="ECO:0000256" key="6">
    <source>
        <dbReference type="ARBA" id="ARBA00022741"/>
    </source>
</evidence>
<dbReference type="GO" id="GO:0005524">
    <property type="term" value="F:ATP binding"/>
    <property type="evidence" value="ECO:0007669"/>
    <property type="project" value="UniProtKB-KW"/>
</dbReference>
<evidence type="ECO:0000256" key="2">
    <source>
        <dbReference type="ARBA" id="ARBA00004370"/>
    </source>
</evidence>
<dbReference type="PRINTS" id="PR00344">
    <property type="entry name" value="BCTRLSENSOR"/>
</dbReference>
<dbReference type="SUPFAM" id="SSF55874">
    <property type="entry name" value="ATPase domain of HSP90 chaperone/DNA topoisomerase II/histidine kinase"/>
    <property type="match status" value="1"/>
</dbReference>
<feature type="transmembrane region" description="Helical" evidence="11">
    <location>
        <begin position="20"/>
        <end position="43"/>
    </location>
</feature>
<dbReference type="CDD" id="cd00082">
    <property type="entry name" value="HisKA"/>
    <property type="match status" value="1"/>
</dbReference>
<dbReference type="EC" id="2.7.13.3" evidence="3"/>
<keyword evidence="9" id="KW-0902">Two-component regulatory system</keyword>
<dbReference type="Proteomes" id="UP000725649">
    <property type="component" value="Unassembled WGS sequence"/>
</dbReference>
<dbReference type="InterPro" id="IPR003594">
    <property type="entry name" value="HATPase_dom"/>
</dbReference>
<accession>A0A928DQX0</accession>
<dbReference type="PROSITE" id="PS50885">
    <property type="entry name" value="HAMP"/>
    <property type="match status" value="1"/>
</dbReference>
<dbReference type="Gene3D" id="6.10.340.10">
    <property type="match status" value="1"/>
</dbReference>
<keyword evidence="11" id="KW-0812">Transmembrane</keyword>
<dbReference type="Pfam" id="PF02518">
    <property type="entry name" value="HATPase_c"/>
    <property type="match status" value="1"/>
</dbReference>
<evidence type="ECO:0000256" key="1">
    <source>
        <dbReference type="ARBA" id="ARBA00000085"/>
    </source>
</evidence>
<evidence type="ECO:0000256" key="5">
    <source>
        <dbReference type="ARBA" id="ARBA00022679"/>
    </source>
</evidence>
<feature type="domain" description="Histidine kinase" evidence="12">
    <location>
        <begin position="426"/>
        <end position="631"/>
    </location>
</feature>
<evidence type="ECO:0000259" key="13">
    <source>
        <dbReference type="PROSITE" id="PS50885"/>
    </source>
</evidence>
<feature type="domain" description="HAMP" evidence="13">
    <location>
        <begin position="324"/>
        <end position="377"/>
    </location>
</feature>
<evidence type="ECO:0000256" key="9">
    <source>
        <dbReference type="ARBA" id="ARBA00023012"/>
    </source>
</evidence>
<dbReference type="Gene3D" id="1.10.287.130">
    <property type="match status" value="1"/>
</dbReference>
<keyword evidence="8" id="KW-0067">ATP-binding</keyword>
<evidence type="ECO:0000256" key="10">
    <source>
        <dbReference type="SAM" id="Coils"/>
    </source>
</evidence>
<evidence type="ECO:0000313" key="14">
    <source>
        <dbReference type="EMBL" id="MBE6420559.1"/>
    </source>
</evidence>
<dbReference type="InterPro" id="IPR004358">
    <property type="entry name" value="Sig_transdc_His_kin-like_C"/>
</dbReference>
<dbReference type="GO" id="GO:0000155">
    <property type="term" value="F:phosphorelay sensor kinase activity"/>
    <property type="evidence" value="ECO:0007669"/>
    <property type="project" value="InterPro"/>
</dbReference>
<comment type="subcellular location">
    <subcellularLocation>
        <location evidence="2">Membrane</location>
    </subcellularLocation>
</comment>
<keyword evidence="10" id="KW-0175">Coiled coil</keyword>
<comment type="caution">
    <text evidence="14">The sequence shown here is derived from an EMBL/GenBank/DDBJ whole genome shotgun (WGS) entry which is preliminary data.</text>
</comment>
<name>A0A928DQX0_9BACT</name>
<keyword evidence="6" id="KW-0547">Nucleotide-binding</keyword>
<gene>
    <name evidence="14" type="ORF">E7027_00180</name>
</gene>
<dbReference type="InterPro" id="IPR003660">
    <property type="entry name" value="HAMP_dom"/>
</dbReference>
<evidence type="ECO:0000256" key="7">
    <source>
        <dbReference type="ARBA" id="ARBA00022777"/>
    </source>
</evidence>
<dbReference type="InterPro" id="IPR036890">
    <property type="entry name" value="HATPase_C_sf"/>
</dbReference>
<keyword evidence="7" id="KW-0418">Kinase</keyword>
<dbReference type="SMART" id="SM00388">
    <property type="entry name" value="HisKA"/>
    <property type="match status" value="1"/>
</dbReference>
<evidence type="ECO:0000259" key="12">
    <source>
        <dbReference type="PROSITE" id="PS50109"/>
    </source>
</evidence>
<evidence type="ECO:0000256" key="4">
    <source>
        <dbReference type="ARBA" id="ARBA00022553"/>
    </source>
</evidence>
<protein>
    <recommendedName>
        <fullName evidence="3">histidine kinase</fullName>
        <ecNumber evidence="3">2.7.13.3</ecNumber>
    </recommendedName>
</protein>
<keyword evidence="5" id="KW-0808">Transferase</keyword>
<dbReference type="EMBL" id="SUVG01000001">
    <property type="protein sequence ID" value="MBE6420559.1"/>
    <property type="molecule type" value="Genomic_DNA"/>
</dbReference>
<keyword evidence="4" id="KW-0597">Phosphoprotein</keyword>
<dbReference type="SUPFAM" id="SSF47384">
    <property type="entry name" value="Homodimeric domain of signal transducing histidine kinase"/>
    <property type="match status" value="1"/>
</dbReference>
<keyword evidence="11" id="KW-1133">Transmembrane helix</keyword>
<evidence type="ECO:0000256" key="11">
    <source>
        <dbReference type="SAM" id="Phobius"/>
    </source>
</evidence>
<evidence type="ECO:0000256" key="8">
    <source>
        <dbReference type="ARBA" id="ARBA00022840"/>
    </source>
</evidence>
<dbReference type="InterPro" id="IPR005467">
    <property type="entry name" value="His_kinase_dom"/>
</dbReference>
<feature type="coiled-coil region" evidence="10">
    <location>
        <begin position="379"/>
        <end position="417"/>
    </location>
</feature>
<proteinExistence type="predicted"/>
<evidence type="ECO:0000313" key="15">
    <source>
        <dbReference type="Proteomes" id="UP000725649"/>
    </source>
</evidence>
<dbReference type="AlphaFoldDB" id="A0A928DQX0"/>
<dbReference type="Pfam" id="PF00672">
    <property type="entry name" value="HAMP"/>
    <property type="match status" value="1"/>
</dbReference>
<keyword evidence="11" id="KW-0472">Membrane</keyword>
<comment type="catalytic activity">
    <reaction evidence="1">
        <text>ATP + protein L-histidine = ADP + protein N-phospho-L-histidine.</text>
        <dbReference type="EC" id="2.7.13.3"/>
    </reaction>
</comment>
<dbReference type="GO" id="GO:0016020">
    <property type="term" value="C:membrane"/>
    <property type="evidence" value="ECO:0007669"/>
    <property type="project" value="UniProtKB-SubCell"/>
</dbReference>